<dbReference type="EMBL" id="VCYH01000016">
    <property type="protein sequence ID" value="MDN7026145.1"/>
    <property type="molecule type" value="Genomic_DNA"/>
</dbReference>
<dbReference type="InterPro" id="IPR037401">
    <property type="entry name" value="SnoaL-like"/>
</dbReference>
<keyword evidence="3" id="KW-1185">Reference proteome</keyword>
<organism evidence="2 3">
    <name type="scientific">Methanoculleus frigidifontis</name>
    <dbReference type="NCBI Taxonomy" id="2584085"/>
    <lineage>
        <taxon>Archaea</taxon>
        <taxon>Methanobacteriati</taxon>
        <taxon>Methanobacteriota</taxon>
        <taxon>Stenosarchaea group</taxon>
        <taxon>Methanomicrobia</taxon>
        <taxon>Methanomicrobiales</taxon>
        <taxon>Methanomicrobiaceae</taxon>
        <taxon>Methanoculleus</taxon>
    </lineage>
</organism>
<name>A0ABT8MDX5_9EURY</name>
<evidence type="ECO:0000259" key="1">
    <source>
        <dbReference type="Pfam" id="PF13474"/>
    </source>
</evidence>
<gene>
    <name evidence="2" type="ORF">FGU65_14870</name>
</gene>
<sequence>MLNAGRSISPEEESRMLDEKTIETVKAALQDYAAAYSRCDAESVLALTAPEFMAFGSGSDEVCTDRDEYAKGLERDFIQCDDLVMEFDDIRVAGVGDAAWIAAGCTITPTFEGKSEPLRGRMTAVFRRDGERWLCTLTHFSLPCSEQEEGESSPSSE</sequence>
<reference evidence="2" key="1">
    <citation type="submission" date="2019-05" db="EMBL/GenBank/DDBJ databases">
        <title>Methanoculleus sp. FWC-SCC1, a methanogenic archaeon isolated from deep marine cold seep.</title>
        <authorList>
            <person name="Chen Y.-W."/>
            <person name="Chen S.-C."/>
            <person name="Teng N.-H."/>
            <person name="Lai M.-C."/>
        </authorList>
    </citation>
    <scope>NUCLEOTIDE SEQUENCE</scope>
    <source>
        <strain evidence="2">FWC-SCC1</strain>
    </source>
</reference>
<dbReference type="Pfam" id="PF13474">
    <property type="entry name" value="SnoaL_3"/>
    <property type="match status" value="1"/>
</dbReference>
<comment type="caution">
    <text evidence="2">The sequence shown here is derived from an EMBL/GenBank/DDBJ whole genome shotgun (WGS) entry which is preliminary data.</text>
</comment>
<dbReference type="Gene3D" id="3.10.450.50">
    <property type="match status" value="1"/>
</dbReference>
<dbReference type="Proteomes" id="UP001168338">
    <property type="component" value="Unassembled WGS sequence"/>
</dbReference>
<feature type="domain" description="SnoaL-like" evidence="1">
    <location>
        <begin position="25"/>
        <end position="144"/>
    </location>
</feature>
<evidence type="ECO:0000313" key="3">
    <source>
        <dbReference type="Proteomes" id="UP001168338"/>
    </source>
</evidence>
<evidence type="ECO:0000313" key="2">
    <source>
        <dbReference type="EMBL" id="MDN7026145.1"/>
    </source>
</evidence>
<proteinExistence type="predicted"/>
<dbReference type="InterPro" id="IPR032710">
    <property type="entry name" value="NTF2-like_dom_sf"/>
</dbReference>
<accession>A0ABT8MDX5</accession>
<dbReference type="SUPFAM" id="SSF54427">
    <property type="entry name" value="NTF2-like"/>
    <property type="match status" value="1"/>
</dbReference>
<protein>
    <submittedName>
        <fullName evidence="2">DUF4440 domain-containing protein</fullName>
    </submittedName>
</protein>